<dbReference type="PROSITE" id="PS50011">
    <property type="entry name" value="PROTEIN_KINASE_DOM"/>
    <property type="match status" value="1"/>
</dbReference>
<evidence type="ECO:0000313" key="12">
    <source>
        <dbReference type="EMBL" id="TPP39833.1"/>
    </source>
</evidence>
<dbReference type="VEuPathDB" id="TriTrypDB:LDHU3_11.0660"/>
<keyword evidence="6" id="KW-0067">ATP-binding</keyword>
<keyword evidence="3" id="KW-0808">Transferase</keyword>
<dbReference type="InterPro" id="IPR050629">
    <property type="entry name" value="STE20/SPS1-PAK"/>
</dbReference>
<dbReference type="SUPFAM" id="SSF56112">
    <property type="entry name" value="Protein kinase-like (PK-like)"/>
    <property type="match status" value="1"/>
</dbReference>
<evidence type="ECO:0000256" key="3">
    <source>
        <dbReference type="ARBA" id="ARBA00022679"/>
    </source>
</evidence>
<organism evidence="12 13">
    <name type="scientific">Leishmania donovani</name>
    <dbReference type="NCBI Taxonomy" id="5661"/>
    <lineage>
        <taxon>Eukaryota</taxon>
        <taxon>Discoba</taxon>
        <taxon>Euglenozoa</taxon>
        <taxon>Kinetoplastea</taxon>
        <taxon>Metakinetoplastina</taxon>
        <taxon>Trypanosomatida</taxon>
        <taxon>Trypanosomatidae</taxon>
        <taxon>Leishmaniinae</taxon>
        <taxon>Leishmania</taxon>
    </lineage>
</organism>
<keyword evidence="2" id="KW-0723">Serine/threonine-protein kinase</keyword>
<dbReference type="GO" id="GO:0005737">
    <property type="term" value="C:cytoplasm"/>
    <property type="evidence" value="ECO:0007669"/>
    <property type="project" value="TreeGrafter"/>
</dbReference>
<evidence type="ECO:0000256" key="7">
    <source>
        <dbReference type="ARBA" id="ARBA00047899"/>
    </source>
</evidence>
<dbReference type="Proteomes" id="UP000318821">
    <property type="component" value="Unassembled WGS sequence"/>
</dbReference>
<protein>
    <submittedName>
        <fullName evidence="12">Protein kinase domain family protein</fullName>
    </submittedName>
    <submittedName>
        <fullName evidence="11">Protein_kinase_putative/GeneDB:LmjF.11.0510</fullName>
    </submittedName>
</protein>
<evidence type="ECO:0000256" key="2">
    <source>
        <dbReference type="ARBA" id="ARBA00022527"/>
    </source>
</evidence>
<feature type="domain" description="Protein kinase" evidence="10">
    <location>
        <begin position="196"/>
        <end position="569"/>
    </location>
</feature>
<reference evidence="11" key="3">
    <citation type="submission" date="2020-06" db="EMBL/GenBank/DDBJ databases">
        <authorList>
            <person name="Camacho E."/>
            <person name="Gonzalez-de la Fuente S."/>
            <person name="Rastrojo A."/>
            <person name="Peiro-Pastor R."/>
            <person name="Solana JC."/>
            <person name="Tabera L."/>
            <person name="Gamarro F."/>
            <person name="Carrasco-Ramiro F."/>
            <person name="Requena JM."/>
            <person name="Aguado B."/>
        </authorList>
    </citation>
    <scope>NUCLEOTIDE SEQUENCE</scope>
</reference>
<dbReference type="VEuPathDB" id="TriTrypDB:LdCL_110010700"/>
<dbReference type="VEuPathDB" id="TriTrypDB:LdBPK_110560.1"/>
<dbReference type="FunFam" id="1.10.510.10:FF:001854">
    <property type="entry name" value="Protein_kinase_-_putative"/>
    <property type="match status" value="1"/>
</dbReference>
<dbReference type="PROSITE" id="PS00108">
    <property type="entry name" value="PROTEIN_KINASE_ST"/>
    <property type="match status" value="1"/>
</dbReference>
<comment type="catalytic activity">
    <reaction evidence="7">
        <text>L-threonyl-[protein] + ATP = O-phospho-L-threonyl-[protein] + ADP + H(+)</text>
        <dbReference type="Rhea" id="RHEA:46608"/>
        <dbReference type="Rhea" id="RHEA-COMP:11060"/>
        <dbReference type="Rhea" id="RHEA-COMP:11605"/>
        <dbReference type="ChEBI" id="CHEBI:15378"/>
        <dbReference type="ChEBI" id="CHEBI:30013"/>
        <dbReference type="ChEBI" id="CHEBI:30616"/>
        <dbReference type="ChEBI" id="CHEBI:61977"/>
        <dbReference type="ChEBI" id="CHEBI:456216"/>
        <dbReference type="EC" id="2.7.11.1"/>
    </reaction>
</comment>
<dbReference type="GO" id="GO:0004674">
    <property type="term" value="F:protein serine/threonine kinase activity"/>
    <property type="evidence" value="ECO:0007669"/>
    <property type="project" value="UniProtKB-KW"/>
</dbReference>
<dbReference type="AlphaFoldDB" id="A0A504WVE1"/>
<proteinExistence type="inferred from homology"/>
<dbReference type="Gene3D" id="1.10.510.10">
    <property type="entry name" value="Transferase(Phosphotransferase) domain 1"/>
    <property type="match status" value="2"/>
</dbReference>
<dbReference type="InterPro" id="IPR011009">
    <property type="entry name" value="Kinase-like_dom_sf"/>
</dbReference>
<evidence type="ECO:0000259" key="10">
    <source>
        <dbReference type="PROSITE" id="PS50011"/>
    </source>
</evidence>
<reference evidence="12" key="1">
    <citation type="submission" date="2019-02" db="EMBL/GenBank/DDBJ databases">
        <title>FDA dAtabase for Regulatory Grade micrObial Sequences (FDA-ARGOS): Supporting development and validation of Infectious Disease Dx tests.</title>
        <authorList>
            <person name="Duncan R."/>
            <person name="Fisher C."/>
            <person name="Tallon L.J."/>
            <person name="Sadzewicz L."/>
            <person name="Sengamalay N."/>
            <person name="Ott S."/>
            <person name="Godinez A."/>
            <person name="Nagaraj S."/>
            <person name="Nadendla S."/>
            <person name="Sichtig H."/>
        </authorList>
    </citation>
    <scope>NUCLEOTIDE SEQUENCE</scope>
    <source>
        <strain evidence="12">FDAARGOS_360</strain>
    </source>
</reference>
<reference evidence="13" key="2">
    <citation type="submission" date="2019-02" db="EMBL/GenBank/DDBJ databases">
        <title>FDA dAtabase for Regulatory Grade micrObial Sequences (FDA-ARGOS): Supporting development and validation of Infectious Disease Dx tests.</title>
        <authorList>
            <person name="Duncan R."/>
            <person name="Fisher C."/>
            <person name="Tallon L."/>
            <person name="Sadzewicz L."/>
            <person name="Sengamalay N."/>
            <person name="Ott S."/>
            <person name="Godinez A."/>
            <person name="Nagaraj S."/>
            <person name="Vavikolanu K."/>
            <person name="Vyas G."/>
            <person name="Nadendla S."/>
            <person name="Aluvathingal J."/>
            <person name="Sichtig H."/>
        </authorList>
    </citation>
    <scope>NUCLEOTIDE SEQUENCE [LARGE SCALE GENOMIC DNA]</scope>
    <source>
        <strain evidence="13">FDAARGOS_360</strain>
    </source>
</reference>
<gene>
    <name evidence="12" type="ORF">CGC20_30810</name>
    <name evidence="11" type="ORF">LDHU3_11.0660</name>
</gene>
<dbReference type="EMBL" id="LR812631">
    <property type="protein sequence ID" value="CAC5428153.1"/>
    <property type="molecule type" value="Genomic_DNA"/>
</dbReference>
<keyword evidence="4" id="KW-0547">Nucleotide-binding</keyword>
<dbReference type="InterPro" id="IPR008271">
    <property type="entry name" value="Ser/Thr_kinase_AS"/>
</dbReference>
<dbReference type="GO" id="GO:0005524">
    <property type="term" value="F:ATP binding"/>
    <property type="evidence" value="ECO:0007669"/>
    <property type="project" value="UniProtKB-KW"/>
</dbReference>
<keyword evidence="5 12" id="KW-0418">Kinase</keyword>
<evidence type="ECO:0000256" key="6">
    <source>
        <dbReference type="ARBA" id="ARBA00022840"/>
    </source>
</evidence>
<dbReference type="PANTHER" id="PTHR48012:SF10">
    <property type="entry name" value="FI20177P1"/>
    <property type="match status" value="1"/>
</dbReference>
<evidence type="ECO:0000256" key="4">
    <source>
        <dbReference type="ARBA" id="ARBA00022741"/>
    </source>
</evidence>
<dbReference type="EMBL" id="RHLD01000048">
    <property type="protein sequence ID" value="TPP39833.1"/>
    <property type="molecule type" value="Genomic_DNA"/>
</dbReference>
<dbReference type="SMART" id="SM00220">
    <property type="entry name" value="S_TKc"/>
    <property type="match status" value="1"/>
</dbReference>
<feature type="region of interest" description="Disordered" evidence="9">
    <location>
        <begin position="82"/>
        <end position="102"/>
    </location>
</feature>
<dbReference type="PANTHER" id="PTHR48012">
    <property type="entry name" value="STERILE20-LIKE KINASE, ISOFORM B-RELATED"/>
    <property type="match status" value="1"/>
</dbReference>
<evidence type="ECO:0000256" key="8">
    <source>
        <dbReference type="ARBA" id="ARBA00048679"/>
    </source>
</evidence>
<evidence type="ECO:0000313" key="13">
    <source>
        <dbReference type="Proteomes" id="UP000318821"/>
    </source>
</evidence>
<evidence type="ECO:0000256" key="9">
    <source>
        <dbReference type="SAM" id="MobiDB-lite"/>
    </source>
</evidence>
<evidence type="ECO:0000256" key="5">
    <source>
        <dbReference type="ARBA" id="ARBA00022777"/>
    </source>
</evidence>
<dbReference type="InterPro" id="IPR000719">
    <property type="entry name" value="Prot_kinase_dom"/>
</dbReference>
<dbReference type="Proteomes" id="UP000601710">
    <property type="component" value="Chromosome 11"/>
</dbReference>
<evidence type="ECO:0000256" key="1">
    <source>
        <dbReference type="ARBA" id="ARBA00008874"/>
    </source>
</evidence>
<name>A0A504WVE1_LEIDO</name>
<sequence>MSIAFVGVSAVPPLERQKQRLANMDPSVYAVFEECRYKSLLAICHLARIIDAAMRGLDESTQVPASQPCEDTSHHDCALRSAANADREEPVGRPIADPTISRGSNEDLPLFIPLMDDNSDVSFCSMLHVEAESSSNASGLGYLSENAAKERSKQSTDMKATSHAALGNRERDVALFPHLNGHWECGIFGGKRVYIDTGGLYLGRGATALVYEGWMVVTDAMDGSEVCLAKVPVAIKEVTYNAKDRRLHDLYELAVNLRLNMVHPGIVHSYYAGTYMPRLAGFRSAEKAMVYAHLVLARSVTGSVADVLKRSGPFPESEIKRCMAEILSALQCIHEDHNCVHNDVKPHNILIFDDSSAYYAEFKYQIIDLTDIAPATPIEDVLRDLAAERKQQQNIFSERGTVMYMSPESCLGLGTLTSNDVWSLGITAFHMATGTLPWRPLERQYPSMILNGYRRKFTLRSLVDMHVNDAFGASGSCYPTGTDNPLHADSDGKPRARFHASSAPGSRATGGASCTSQVFRDQYKGFGPILDMLDEVSVSSEFRSFLEQCLTENPVKRPTCRQLRSHPFVKDVTVASQH</sequence>
<comment type="similarity">
    <text evidence="1">Belongs to the protein kinase superfamily. STE Ser/Thr protein kinase family. STE20 subfamily.</text>
</comment>
<accession>A0A504WVE1</accession>
<feature type="region of interest" description="Disordered" evidence="9">
    <location>
        <begin position="482"/>
        <end position="513"/>
    </location>
</feature>
<comment type="catalytic activity">
    <reaction evidence="8">
        <text>L-seryl-[protein] + ATP = O-phospho-L-seryl-[protein] + ADP + H(+)</text>
        <dbReference type="Rhea" id="RHEA:17989"/>
        <dbReference type="Rhea" id="RHEA-COMP:9863"/>
        <dbReference type="Rhea" id="RHEA-COMP:11604"/>
        <dbReference type="ChEBI" id="CHEBI:15378"/>
        <dbReference type="ChEBI" id="CHEBI:29999"/>
        <dbReference type="ChEBI" id="CHEBI:30616"/>
        <dbReference type="ChEBI" id="CHEBI:83421"/>
        <dbReference type="ChEBI" id="CHEBI:456216"/>
        <dbReference type="EC" id="2.7.11.1"/>
    </reaction>
</comment>
<dbReference type="Pfam" id="PF00069">
    <property type="entry name" value="Pkinase"/>
    <property type="match status" value="1"/>
</dbReference>
<evidence type="ECO:0000313" key="11">
    <source>
        <dbReference type="EMBL" id="CAC5428153.1"/>
    </source>
</evidence>